<gene>
    <name evidence="1" type="ORF">A2W05_06360</name>
</gene>
<reference evidence="1 2" key="1">
    <citation type="journal article" date="2016" name="Nat. Commun.">
        <title>Thousands of microbial genomes shed light on interconnected biogeochemical processes in an aquifer system.</title>
        <authorList>
            <person name="Anantharaman K."/>
            <person name="Brown C.T."/>
            <person name="Hug L.A."/>
            <person name="Sharon I."/>
            <person name="Castelle C.J."/>
            <person name="Probst A.J."/>
            <person name="Thomas B.C."/>
            <person name="Singh A."/>
            <person name="Wilkins M.J."/>
            <person name="Karaoz U."/>
            <person name="Brodie E.L."/>
            <person name="Williams K.H."/>
            <person name="Hubbard S.S."/>
            <person name="Banfield J.F."/>
        </authorList>
    </citation>
    <scope>NUCLEOTIDE SEQUENCE [LARGE SCALE GENOMIC DNA]</scope>
</reference>
<dbReference type="Pfam" id="PF13289">
    <property type="entry name" value="SIR2_2"/>
    <property type="match status" value="1"/>
</dbReference>
<dbReference type="EMBL" id="MGDE01000130">
    <property type="protein sequence ID" value="OGL45509.1"/>
    <property type="molecule type" value="Genomic_DNA"/>
</dbReference>
<evidence type="ECO:0000313" key="2">
    <source>
        <dbReference type="Proteomes" id="UP000178797"/>
    </source>
</evidence>
<dbReference type="Proteomes" id="UP000178797">
    <property type="component" value="Unassembled WGS sequence"/>
</dbReference>
<evidence type="ECO:0000313" key="1">
    <source>
        <dbReference type="EMBL" id="OGL45509.1"/>
    </source>
</evidence>
<dbReference type="AlphaFoldDB" id="A0A1F7RVB3"/>
<comment type="caution">
    <text evidence="1">The sequence shown here is derived from an EMBL/GenBank/DDBJ whole genome shotgun (WGS) entry which is preliminary data.</text>
</comment>
<accession>A0A1F7RVB3</accession>
<protein>
    <submittedName>
        <fullName evidence="1">Uncharacterized protein</fullName>
    </submittedName>
</protein>
<name>A0A1F7RVB3_9BACT</name>
<organism evidence="1 2">
    <name type="scientific">Candidatus Schekmanbacteria bacterium RBG_16_38_10</name>
    <dbReference type="NCBI Taxonomy" id="1817879"/>
    <lineage>
        <taxon>Bacteria</taxon>
        <taxon>Candidatus Schekmaniibacteriota</taxon>
    </lineage>
</organism>
<proteinExistence type="predicted"/>
<sequence>MGSKALLTDEIMPKLSLSKFPEIIEDYEKTFPDIEQFITQLDLKCLRFDKNSESLSKRLNEIRDNIVEQIVRMFDIDVLSVDSLDKFPTLKKFIDIVPAHSTILTLNYDLMLDQGLWLNGRWSPRGGYFMSSFPASNDENKGNILLLKLHGSCNFRNSPEYKEYPKIEINNNIFPNIHSYINTRNSSLDDGAHILVMSYLKIYHNGIMELWRKALDSLKDADRLTIIGCSLREEDTFLKFALYHFGMKENTERFKIDVMDIGEENCRRLGSKVKNLVARPDQQEINLYDTGLQGYLEKCQN</sequence>